<dbReference type="EMBL" id="FMAH01000028">
    <property type="protein sequence ID" value="SCB38614.1"/>
    <property type="molecule type" value="Genomic_DNA"/>
</dbReference>
<name>A0A1C3WFZ8_9HYPH</name>
<protein>
    <submittedName>
        <fullName evidence="3">Nucleotide-binding universal stress protein, UspA family</fullName>
    </submittedName>
</protein>
<dbReference type="CDD" id="cd00293">
    <property type="entry name" value="USP-like"/>
    <property type="match status" value="1"/>
</dbReference>
<sequence>MSYETVLSVMSSRHGREDLRTAISFCETANAHLVLLVLGFGAMPPYSGYGDSTASIWINERERELTQLGERVASVKAELAASGISHEVQEFFCDFPWAPDLLGQRALYADITLIGSEMTSDEDLRGFAVDGALFHSPTPALMVPKGASPVWPPRTALIAWDSSHEAGRAVHQAIDVLKKAERVHVTMVDPVALSGLQGEEPGADIAAYLARQGINVSVDVVASGSRPINDVLLQHAGDVDADLVVMGCHGHSRVRERIFGGVTRAMLQQTNLPILMAR</sequence>
<dbReference type="STRING" id="411945.GA0061102_102861"/>
<accession>A0A1C3WFZ8</accession>
<evidence type="ECO:0000313" key="4">
    <source>
        <dbReference type="Proteomes" id="UP000199435"/>
    </source>
</evidence>
<feature type="domain" description="UspA" evidence="2">
    <location>
        <begin position="154"/>
        <end position="278"/>
    </location>
</feature>
<dbReference type="PANTHER" id="PTHR46268">
    <property type="entry name" value="STRESS RESPONSE PROTEIN NHAX"/>
    <property type="match status" value="1"/>
</dbReference>
<dbReference type="InterPro" id="IPR006016">
    <property type="entry name" value="UspA"/>
</dbReference>
<dbReference type="Proteomes" id="UP000199435">
    <property type="component" value="Unassembled WGS sequence"/>
</dbReference>
<comment type="similarity">
    <text evidence="1">Belongs to the universal stress protein A family.</text>
</comment>
<evidence type="ECO:0000313" key="3">
    <source>
        <dbReference type="EMBL" id="SCB38614.1"/>
    </source>
</evidence>
<dbReference type="PANTHER" id="PTHR46268:SF15">
    <property type="entry name" value="UNIVERSAL STRESS PROTEIN HP_0031"/>
    <property type="match status" value="1"/>
</dbReference>
<evidence type="ECO:0000256" key="1">
    <source>
        <dbReference type="ARBA" id="ARBA00008791"/>
    </source>
</evidence>
<reference evidence="4" key="1">
    <citation type="submission" date="2016-08" db="EMBL/GenBank/DDBJ databases">
        <authorList>
            <person name="Varghese N."/>
            <person name="Submissions Spin"/>
        </authorList>
    </citation>
    <scope>NUCLEOTIDE SEQUENCE [LARGE SCALE GENOMIC DNA]</scope>
    <source>
        <strain evidence="4">HAMBI 2971</strain>
    </source>
</reference>
<dbReference type="InterPro" id="IPR006015">
    <property type="entry name" value="Universal_stress_UspA"/>
</dbReference>
<dbReference type="Gene3D" id="3.40.50.12370">
    <property type="match status" value="1"/>
</dbReference>
<keyword evidence="4" id="KW-1185">Reference proteome</keyword>
<dbReference type="Pfam" id="PF00582">
    <property type="entry name" value="Usp"/>
    <property type="match status" value="1"/>
</dbReference>
<proteinExistence type="inferred from homology"/>
<organism evidence="3 4">
    <name type="scientific">Rhizobium miluonense</name>
    <dbReference type="NCBI Taxonomy" id="411945"/>
    <lineage>
        <taxon>Bacteria</taxon>
        <taxon>Pseudomonadati</taxon>
        <taxon>Pseudomonadota</taxon>
        <taxon>Alphaproteobacteria</taxon>
        <taxon>Hyphomicrobiales</taxon>
        <taxon>Rhizobiaceae</taxon>
        <taxon>Rhizobium/Agrobacterium group</taxon>
        <taxon>Rhizobium</taxon>
    </lineage>
</organism>
<dbReference type="AlphaFoldDB" id="A0A1C3WFZ8"/>
<dbReference type="PRINTS" id="PR01438">
    <property type="entry name" value="UNVRSLSTRESS"/>
</dbReference>
<dbReference type="SUPFAM" id="SSF52402">
    <property type="entry name" value="Adenine nucleotide alpha hydrolases-like"/>
    <property type="match status" value="1"/>
</dbReference>
<dbReference type="RefSeq" id="WP_092852837.1">
    <property type="nucleotide sequence ID" value="NZ_FMAH01000028.1"/>
</dbReference>
<evidence type="ECO:0000259" key="2">
    <source>
        <dbReference type="Pfam" id="PF00582"/>
    </source>
</evidence>
<gene>
    <name evidence="3" type="ORF">GA0061102_102861</name>
</gene>
<dbReference type="OrthoDB" id="9804721at2"/>